<keyword evidence="2" id="KW-1185">Reference proteome</keyword>
<dbReference type="Proteomes" id="UP000005755">
    <property type="component" value="Unassembled WGS sequence"/>
</dbReference>
<proteinExistence type="predicted"/>
<evidence type="ECO:0000313" key="1">
    <source>
        <dbReference type="EMBL" id="EFR46267.1"/>
    </source>
</evidence>
<reference evidence="2" key="1">
    <citation type="journal article" date="2014" name="Genome Announc.">
        <title>Draft genome sequences of six enterohepatic helicobacter species isolated from humans and one from rhesus macaques.</title>
        <authorList>
            <person name="Shen Z."/>
            <person name="Sheh A."/>
            <person name="Young S.K."/>
            <person name="Abouelliel A."/>
            <person name="Ward D.V."/>
            <person name="Earl A.M."/>
            <person name="Fox J.G."/>
        </authorList>
    </citation>
    <scope>NUCLEOTIDE SEQUENCE [LARGE SCALE GENOMIC DNA]</scope>
    <source>
        <strain evidence="2">CCUG 18818</strain>
    </source>
</reference>
<gene>
    <name evidence="1" type="ORF">HCCG_00813</name>
</gene>
<dbReference type="Gene3D" id="3.40.30.10">
    <property type="entry name" value="Glutaredoxin"/>
    <property type="match status" value="1"/>
</dbReference>
<accession>A0ABN0B9L3</accession>
<evidence type="ECO:0008006" key="3">
    <source>
        <dbReference type="Google" id="ProtNLM"/>
    </source>
</evidence>
<sequence>MKGMNTMRFLAVFAIVGFFGFINAKEWRETPSVEKRLETQINIAQKIAEIKAEPVEVIPANLGEMKFKILADEDGFYALYLGDDKTNVSINSPADFFSASFASMEAFNKAYEIFTQHNASMRESKILKIFKTYPQYVLDFKATSKTQTTLYMLLTPFCEPCNEKIRELARLTEQAHIKIIFVAANNEAYHKVMSLYAAMQGYKHKNQEDKIAKLQTLIDDIAFLPPVKDDDKNAMDMYKELAKARISYLPYIIETSK</sequence>
<evidence type="ECO:0000313" key="2">
    <source>
        <dbReference type="Proteomes" id="UP000005755"/>
    </source>
</evidence>
<dbReference type="EMBL" id="DS990391">
    <property type="protein sequence ID" value="EFR46267.1"/>
    <property type="molecule type" value="Genomic_DNA"/>
</dbReference>
<organism evidence="1 2">
    <name type="scientific">Helicobacter cinaedi CCUG 18818 = ATCC BAA-847</name>
    <dbReference type="NCBI Taxonomy" id="537971"/>
    <lineage>
        <taxon>Bacteria</taxon>
        <taxon>Pseudomonadati</taxon>
        <taxon>Campylobacterota</taxon>
        <taxon>Epsilonproteobacteria</taxon>
        <taxon>Campylobacterales</taxon>
        <taxon>Helicobacteraceae</taxon>
        <taxon>Helicobacter</taxon>
    </lineage>
</organism>
<name>A0ABN0B9L3_9HELI</name>
<protein>
    <recommendedName>
        <fullName evidence="3">Disulfide isomerase</fullName>
    </recommendedName>
</protein>